<evidence type="ECO:0008006" key="3">
    <source>
        <dbReference type="Google" id="ProtNLM"/>
    </source>
</evidence>
<gene>
    <name evidence="1" type="ORF">AV654_03635</name>
</gene>
<organism evidence="1 2">
    <name type="scientific">Paenibacillus elgii</name>
    <dbReference type="NCBI Taxonomy" id="189691"/>
    <lineage>
        <taxon>Bacteria</taxon>
        <taxon>Bacillati</taxon>
        <taxon>Bacillota</taxon>
        <taxon>Bacilli</taxon>
        <taxon>Bacillales</taxon>
        <taxon>Paenibacillaceae</taxon>
        <taxon>Paenibacillus</taxon>
    </lineage>
</organism>
<protein>
    <recommendedName>
        <fullName evidence="3">Gp5/Type VI secretion system Vgr protein OB-fold domain-containing protein</fullName>
    </recommendedName>
</protein>
<dbReference type="OrthoDB" id="95423at2"/>
<dbReference type="EMBL" id="LQRA01000088">
    <property type="protein sequence ID" value="KZE73679.1"/>
    <property type="molecule type" value="Genomic_DNA"/>
</dbReference>
<evidence type="ECO:0000313" key="1">
    <source>
        <dbReference type="EMBL" id="KZE73679.1"/>
    </source>
</evidence>
<dbReference type="AlphaFoldDB" id="A0A165Q4Y5"/>
<reference evidence="2" key="1">
    <citation type="submission" date="2016-01" db="EMBL/GenBank/DDBJ databases">
        <title>Draft genome of Chromobacterium sp. F49.</title>
        <authorList>
            <person name="Hong K.W."/>
        </authorList>
    </citation>
    <scope>NUCLEOTIDE SEQUENCE [LARGE SCALE GENOMIC DNA]</scope>
    <source>
        <strain evidence="2">M63</strain>
    </source>
</reference>
<dbReference type="RefSeq" id="WP_063186514.1">
    <property type="nucleotide sequence ID" value="NZ_LQRA01000088.1"/>
</dbReference>
<comment type="caution">
    <text evidence="1">The sequence shown here is derived from an EMBL/GenBank/DDBJ whole genome shotgun (WGS) entry which is preliminary data.</text>
</comment>
<dbReference type="STRING" id="1007103.GCA_000213315_03652"/>
<name>A0A165Q4Y5_9BACL</name>
<dbReference type="Proteomes" id="UP000076563">
    <property type="component" value="Unassembled WGS sequence"/>
</dbReference>
<sequence>MEPFIRINQDTISLRDPKVRIIQRLNEHAKAYFTGVIKDEIKDRYVDMADASTTLEISYQGEDKKLVHLFRGRLMNIRVRATANVYYIVGEAVSHTYDMDMKIKRWPFQNPKLTYSKLVEQVLEPYKGANWNSSLDKTKSLQNFTMQYDETDWEFLKRMASRFRWGLIPNATATKPQFYFGPPQGVDKGTLTSFNFSVTRKMDSGIKDGANSNLLYYKIYSSGKKSVLLNIGDFVTYKNRSLYVLQSIAVIHHGVLKHEYVLTTSDGLQQKPLFNSEMKGTSLKGKVLAVEEDRVKVHFHEIDTKKPTVAEICSFPHATFYTAEGDTGWYCMPEVDDEVNIYFPSDKEEEAIVTHSIRKKEEEGDLIKQPEVKIFMTRHRKAIAFTNNEILITGKDDEVLIRLIDDHGIEIHSKKDIRIKAEDNLLLQAGNTVQISAQNTLGLKCKTSLLELDGDVKIQGEKVKTN</sequence>
<dbReference type="Gene3D" id="3.55.50.10">
    <property type="entry name" value="Baseplate protein-like domains"/>
    <property type="match status" value="1"/>
</dbReference>
<proteinExistence type="predicted"/>
<evidence type="ECO:0000313" key="2">
    <source>
        <dbReference type="Proteomes" id="UP000076563"/>
    </source>
</evidence>
<accession>A0A165Q4Y5</accession>
<keyword evidence="2" id="KW-1185">Reference proteome</keyword>
<dbReference type="SUPFAM" id="SSF69279">
    <property type="entry name" value="Phage tail proteins"/>
    <property type="match status" value="1"/>
</dbReference>